<proteinExistence type="predicted"/>
<sequence>MVVMTCLSLFGFVGHSYAREAHGLHPPVQPIPAPESLRPCCAFGHNLHVSALNIPVPLYQPGNVLTLETLGHHQYNDSTFGALKNLMGISEERNGLIYTRRGGFIDIAHVRDTADNTLYLFSQIYPQLGQEGRIFFSNELGLRRIQLNRFTPPAEPARRYELAAWLAAHLAWQMAQWHEIAQWYGFESVPDFPEEISAFSPEDLYSNLLGARLAARVILQGEANSLQAYNQAMDKALHAALHNLEAVDKKGTEQRFRDVDGEWWDSQRRVPEKFLVLNRNYDVGDRRSPTPLASETREPRPLALPQRIGELTLAQLGELRIYPTNDMKALPAPETFYAPHDFPALAQHAAATDRVLLQKQKR</sequence>
<name>A0A4P8YRE5_9ENTR</name>
<gene>
    <name evidence="1" type="ORF">FEM41_11700</name>
</gene>
<reference evidence="1 2" key="1">
    <citation type="submission" date="2019-05" db="EMBL/GenBank/DDBJ databases">
        <title>Complete genome sequence of Izhakiella calystegiae KSNA2, an endophyte isolated from beach morning glory (Calystegia soldanella).</title>
        <authorList>
            <person name="Jiang L."/>
            <person name="Jeong J.C."/>
            <person name="Kim C.Y."/>
            <person name="Kim D.H."/>
            <person name="Kim S.W."/>
            <person name="Lee j."/>
        </authorList>
    </citation>
    <scope>NUCLEOTIDE SEQUENCE [LARGE SCALE GENOMIC DNA]</scope>
    <source>
        <strain evidence="1 2">KSNA2</strain>
    </source>
</reference>
<dbReference type="KEGG" id="izh:FEM41_11700"/>
<evidence type="ECO:0000313" key="1">
    <source>
        <dbReference type="EMBL" id="QCT22668.1"/>
    </source>
</evidence>
<keyword evidence="2" id="KW-1185">Reference proteome</keyword>
<dbReference type="InterPro" id="IPR025130">
    <property type="entry name" value="DUF4056"/>
</dbReference>
<dbReference type="Proteomes" id="UP000302163">
    <property type="component" value="Chromosome"/>
</dbReference>
<dbReference type="EMBL" id="CP040428">
    <property type="protein sequence ID" value="QCT22668.1"/>
    <property type="molecule type" value="Genomic_DNA"/>
</dbReference>
<protein>
    <submittedName>
        <fullName evidence="1">DUF4056 domain-containing protein</fullName>
    </submittedName>
</protein>
<dbReference type="AlphaFoldDB" id="A0A4P8YRE5"/>
<evidence type="ECO:0000313" key="2">
    <source>
        <dbReference type="Proteomes" id="UP000302163"/>
    </source>
</evidence>
<dbReference type="OrthoDB" id="1164519at2"/>
<dbReference type="Pfam" id="PF13265">
    <property type="entry name" value="DUF4056"/>
    <property type="match status" value="1"/>
</dbReference>
<accession>A0A4P8YRE5</accession>
<organism evidence="1 2">
    <name type="scientific">Jejubacter calystegiae</name>
    <dbReference type="NCBI Taxonomy" id="2579935"/>
    <lineage>
        <taxon>Bacteria</taxon>
        <taxon>Pseudomonadati</taxon>
        <taxon>Pseudomonadota</taxon>
        <taxon>Gammaproteobacteria</taxon>
        <taxon>Enterobacterales</taxon>
        <taxon>Enterobacteriaceae</taxon>
        <taxon>Jejubacter</taxon>
    </lineage>
</organism>